<accession>A0A6J5BPY4</accession>
<protein>
    <submittedName>
        <fullName evidence="1">Uncharacterized protein</fullName>
    </submittedName>
</protein>
<dbReference type="EMBL" id="CADIJR010000126">
    <property type="protein sequence ID" value="CAB3714594.1"/>
    <property type="molecule type" value="Genomic_DNA"/>
</dbReference>
<evidence type="ECO:0000313" key="2">
    <source>
        <dbReference type="Proteomes" id="UP000507979"/>
    </source>
</evidence>
<proteinExistence type="predicted"/>
<organism evidence="1 2">
    <name type="scientific">Achromobacter insuavis</name>
    <dbReference type="NCBI Taxonomy" id="1287735"/>
    <lineage>
        <taxon>Bacteria</taxon>
        <taxon>Pseudomonadati</taxon>
        <taxon>Pseudomonadota</taxon>
        <taxon>Betaproteobacteria</taxon>
        <taxon>Burkholderiales</taxon>
        <taxon>Alcaligenaceae</taxon>
        <taxon>Achromobacter</taxon>
    </lineage>
</organism>
<reference evidence="1 2" key="1">
    <citation type="submission" date="2020-04" db="EMBL/GenBank/DDBJ databases">
        <authorList>
            <person name="De Canck E."/>
        </authorList>
    </citation>
    <scope>NUCLEOTIDE SEQUENCE [LARGE SCALE GENOMIC DNA]</scope>
    <source>
        <strain evidence="1 2">LMG 26845</strain>
    </source>
</reference>
<dbReference type="AlphaFoldDB" id="A0A6J5BPY4"/>
<gene>
    <name evidence="1" type="ORF">LMG26845_05966</name>
</gene>
<dbReference type="InterPro" id="IPR043129">
    <property type="entry name" value="ATPase_NBD"/>
</dbReference>
<dbReference type="SUPFAM" id="SSF53067">
    <property type="entry name" value="Actin-like ATPase domain"/>
    <property type="match status" value="1"/>
</dbReference>
<dbReference type="Proteomes" id="UP000507979">
    <property type="component" value="Unassembled WGS sequence"/>
</dbReference>
<name>A0A6J5BPY4_9BURK</name>
<evidence type="ECO:0000313" key="1">
    <source>
        <dbReference type="EMBL" id="CAB3714594.1"/>
    </source>
</evidence>
<keyword evidence="2" id="KW-1185">Reference proteome</keyword>
<sequence length="97" mass="9983">MAALGGGARDQRMARMLAGFLGHAVERCGDDETGARGAAGYAALSQGLDAADCLPAPCEQVAPDPHEQAAHTDFYGQFHRVVESLAPAFGQLSGAAR</sequence>
<dbReference type="Gene3D" id="3.30.420.40">
    <property type="match status" value="1"/>
</dbReference>